<evidence type="ECO:0000313" key="2">
    <source>
        <dbReference type="Proteomes" id="UP000074108"/>
    </source>
</evidence>
<dbReference type="PATRIC" id="fig|1150625.3.peg.1674"/>
<accession>A0A147K8C3</accession>
<dbReference type="RefSeq" id="WP_010172104.1">
    <property type="nucleotide sequence ID" value="NZ_LDYG01000028.1"/>
</dbReference>
<dbReference type="OrthoDB" id="2969222at2"/>
<keyword evidence="2" id="KW-1185">Reference proteome</keyword>
<dbReference type="EMBL" id="LDYG01000028">
    <property type="protein sequence ID" value="KUP06452.1"/>
    <property type="molecule type" value="Genomic_DNA"/>
</dbReference>
<dbReference type="Proteomes" id="UP000074108">
    <property type="component" value="Unassembled WGS sequence"/>
</dbReference>
<reference evidence="1 2" key="1">
    <citation type="journal article" date="2016" name="Front. Microbiol.">
        <title>Microevolution Analysis of Bacillus coahuilensis Unveils Differences in Phosphorus Acquisition Strategies and Their Regulation.</title>
        <authorList>
            <person name="Gomez-Lunar Z."/>
            <person name="Hernandez-Gonzalez I."/>
            <person name="Rodriguez-Torres M.D."/>
            <person name="Souza V."/>
            <person name="Olmedo-Alvarez G."/>
        </authorList>
    </citation>
    <scope>NUCLEOTIDE SEQUENCE [LARGE SCALE GENOMIC DNA]</scope>
    <source>
        <strain evidence="2">p1.1.43</strain>
    </source>
</reference>
<evidence type="ECO:0000313" key="1">
    <source>
        <dbReference type="EMBL" id="KUP06452.1"/>
    </source>
</evidence>
<dbReference type="AlphaFoldDB" id="A0A147K8C3"/>
<protein>
    <submittedName>
        <fullName evidence="1">Uncharacterized protein</fullName>
    </submittedName>
</protein>
<gene>
    <name evidence="1" type="ORF">Q75_07920</name>
</gene>
<organism evidence="1 2">
    <name type="scientific">Bacillus coahuilensis p1.1.43</name>
    <dbReference type="NCBI Taxonomy" id="1150625"/>
    <lineage>
        <taxon>Bacteria</taxon>
        <taxon>Bacillati</taxon>
        <taxon>Bacillota</taxon>
        <taxon>Bacilli</taxon>
        <taxon>Bacillales</taxon>
        <taxon>Bacillaceae</taxon>
        <taxon>Bacillus</taxon>
    </lineage>
</organism>
<comment type="caution">
    <text evidence="1">The sequence shown here is derived from an EMBL/GenBank/DDBJ whole genome shotgun (WGS) entry which is preliminary data.</text>
</comment>
<name>A0A147K8C3_9BACI</name>
<proteinExistence type="predicted"/>
<sequence length="93" mass="11005">MYENFRVVFTLKAVEEGKVKDDRIAIVQYSVKEQKIIHFTGELRVKFNQVGIFPQFQDFKTSTIPPSLYKQIGYEAKRYIKSQKNYLEVGTYE</sequence>